<evidence type="ECO:0000256" key="2">
    <source>
        <dbReference type="SAM" id="MobiDB-lite"/>
    </source>
</evidence>
<gene>
    <name evidence="3" type="ORF">IPOD504_LOCUS16626</name>
</gene>
<feature type="non-terminal residue" evidence="3">
    <location>
        <position position="1"/>
    </location>
</feature>
<dbReference type="Gene3D" id="1.20.890.10">
    <property type="entry name" value="cAMP-dependent protein kinase regulatory subunit, dimerization-anchoring domain"/>
    <property type="match status" value="1"/>
</dbReference>
<keyword evidence="4" id="KW-1185">Reference proteome</keyword>
<dbReference type="InterPro" id="IPR027417">
    <property type="entry name" value="P-loop_NTPase"/>
</dbReference>
<dbReference type="Pfam" id="PF05186">
    <property type="entry name" value="Dpy-30"/>
    <property type="match status" value="1"/>
</dbReference>
<dbReference type="EMBL" id="OW152820">
    <property type="protein sequence ID" value="CAH2075250.1"/>
    <property type="molecule type" value="Genomic_DNA"/>
</dbReference>
<dbReference type="CDD" id="cd22967">
    <property type="entry name" value="DD_AK7"/>
    <property type="match status" value="1"/>
</dbReference>
<dbReference type="InterPro" id="IPR047499">
    <property type="entry name" value="DD_AK7"/>
</dbReference>
<reference evidence="3" key="1">
    <citation type="submission" date="2022-03" db="EMBL/GenBank/DDBJ databases">
        <authorList>
            <person name="Martin H S."/>
        </authorList>
    </citation>
    <scope>NUCLEOTIDE SEQUENCE</scope>
</reference>
<evidence type="ECO:0000313" key="4">
    <source>
        <dbReference type="Proteomes" id="UP000837857"/>
    </source>
</evidence>
<evidence type="ECO:0000256" key="1">
    <source>
        <dbReference type="SAM" id="Coils"/>
    </source>
</evidence>
<feature type="coiled-coil region" evidence="1">
    <location>
        <begin position="353"/>
        <end position="406"/>
    </location>
</feature>
<dbReference type="Proteomes" id="UP000837857">
    <property type="component" value="Chromosome 8"/>
</dbReference>
<evidence type="ECO:0000313" key="3">
    <source>
        <dbReference type="EMBL" id="CAH2075250.1"/>
    </source>
</evidence>
<dbReference type="InterPro" id="IPR007858">
    <property type="entry name" value="Dpy-30_motif"/>
</dbReference>
<keyword evidence="1" id="KW-0175">Coiled coil</keyword>
<name>A0ABN8J3H5_9NEOP</name>
<sequence length="516" mass="59280">MLTCGTVILDISNSNDEVILVSDYLKLLKDLLEKEEANERYQSATSDDGDILDSRKRYLILISTVMTWALTKPLDPQKTYELMTLHLNMEPTFIVETMGLQWTSELSFAENIPTLMKQFKKERGLKPFKELRVSHWKEGETAALKAPSIEDGDNVFEDEDDLEDDEAEREAARVTIAMLRSGRSLSEEEIIGYIRKKLLSHEAENKGWVLDGFPNNLAQCSTLFEKGEEQDNEGSDIMDTDYFDEDADLYSNVLRKLLPDIVVSLEVTDEFICEKAMRQPEDESHLDEEIVLKRLNEFRAADAPDVTPLNFFDELDIHPLVVAVNDHKDYSMRGPYAEVSLRMGRPCRYGKLIEIIEEAEKKEKAERKLMEAKQEKALEEMKAKMKEEYEEEMEYWSELYALMREEEELCLAAAGEPMRNYLVQYIFPTLTAGLLEVAKLRPDDPIDFLAEYLFKLNPTGKMLEPGYNLKAEKLLGKIKMLDEAWKDLDIKIEPLLPPDDDFDADGASTSKKKLTA</sequence>
<dbReference type="Gene3D" id="3.40.50.300">
    <property type="entry name" value="P-loop containing nucleotide triphosphate hydrolases"/>
    <property type="match status" value="1"/>
</dbReference>
<accession>A0ABN8J3H5</accession>
<protein>
    <submittedName>
        <fullName evidence="3">Uncharacterized protein</fullName>
    </submittedName>
</protein>
<proteinExistence type="predicted"/>
<organism evidence="3 4">
    <name type="scientific">Iphiclides podalirius</name>
    <name type="common">scarce swallowtail</name>
    <dbReference type="NCBI Taxonomy" id="110791"/>
    <lineage>
        <taxon>Eukaryota</taxon>
        <taxon>Metazoa</taxon>
        <taxon>Ecdysozoa</taxon>
        <taxon>Arthropoda</taxon>
        <taxon>Hexapoda</taxon>
        <taxon>Insecta</taxon>
        <taxon>Pterygota</taxon>
        <taxon>Neoptera</taxon>
        <taxon>Endopterygota</taxon>
        <taxon>Lepidoptera</taxon>
        <taxon>Glossata</taxon>
        <taxon>Ditrysia</taxon>
        <taxon>Papilionoidea</taxon>
        <taxon>Papilionidae</taxon>
        <taxon>Papilioninae</taxon>
        <taxon>Iphiclides</taxon>
    </lineage>
</organism>
<feature type="region of interest" description="Disordered" evidence="2">
    <location>
        <begin position="496"/>
        <end position="516"/>
    </location>
</feature>